<accession>A0A226WXX0</accession>
<sequence length="42" mass="4495">MWGQLGNVVGKARSVWVSVEVVDRAQVASGVTASERLILRLG</sequence>
<organism evidence="1 2">
    <name type="scientific">Caballeronia sordidicola</name>
    <name type="common">Burkholderia sordidicola</name>
    <dbReference type="NCBI Taxonomy" id="196367"/>
    <lineage>
        <taxon>Bacteria</taxon>
        <taxon>Pseudomonadati</taxon>
        <taxon>Pseudomonadota</taxon>
        <taxon>Betaproteobacteria</taxon>
        <taxon>Burkholderiales</taxon>
        <taxon>Burkholderiaceae</taxon>
        <taxon>Caballeronia</taxon>
    </lineage>
</organism>
<reference evidence="2" key="1">
    <citation type="submission" date="2017-01" db="EMBL/GenBank/DDBJ databases">
        <title>Genome Analysis of Deinococcus marmoris KOPRI26562.</title>
        <authorList>
            <person name="Kim J.H."/>
            <person name="Oh H.-M."/>
        </authorList>
    </citation>
    <scope>NUCLEOTIDE SEQUENCE [LARGE SCALE GENOMIC DNA]</scope>
    <source>
        <strain evidence="2">PAMC 26633</strain>
    </source>
</reference>
<comment type="caution">
    <text evidence="1">The sequence shown here is derived from an EMBL/GenBank/DDBJ whole genome shotgun (WGS) entry which is preliminary data.</text>
</comment>
<evidence type="ECO:0000313" key="1">
    <source>
        <dbReference type="EMBL" id="OXC75627.1"/>
    </source>
</evidence>
<gene>
    <name evidence="1" type="ORF">BSU04_25700</name>
</gene>
<dbReference type="AlphaFoldDB" id="A0A226WXX0"/>
<dbReference type="Proteomes" id="UP000214720">
    <property type="component" value="Unassembled WGS sequence"/>
</dbReference>
<evidence type="ECO:0000313" key="2">
    <source>
        <dbReference type="Proteomes" id="UP000214720"/>
    </source>
</evidence>
<dbReference type="EMBL" id="MTHB01000165">
    <property type="protein sequence ID" value="OXC75627.1"/>
    <property type="molecule type" value="Genomic_DNA"/>
</dbReference>
<protein>
    <submittedName>
        <fullName evidence="1">Uncharacterized protein</fullName>
    </submittedName>
</protein>
<name>A0A226WXX0_CABSO</name>
<proteinExistence type="predicted"/>